<gene>
    <name evidence="2" type="ORF">BDY21DRAFT_340758</name>
</gene>
<reference evidence="2" key="1">
    <citation type="journal article" date="2020" name="Stud. Mycol.">
        <title>101 Dothideomycetes genomes: a test case for predicting lifestyles and emergence of pathogens.</title>
        <authorList>
            <person name="Haridas S."/>
            <person name="Albert R."/>
            <person name="Binder M."/>
            <person name="Bloem J."/>
            <person name="Labutti K."/>
            <person name="Salamov A."/>
            <person name="Andreopoulos B."/>
            <person name="Baker S."/>
            <person name="Barry K."/>
            <person name="Bills G."/>
            <person name="Bluhm B."/>
            <person name="Cannon C."/>
            <person name="Castanera R."/>
            <person name="Culley D."/>
            <person name="Daum C."/>
            <person name="Ezra D."/>
            <person name="Gonzalez J."/>
            <person name="Henrissat B."/>
            <person name="Kuo A."/>
            <person name="Liang C."/>
            <person name="Lipzen A."/>
            <person name="Lutzoni F."/>
            <person name="Magnuson J."/>
            <person name="Mondo S."/>
            <person name="Nolan M."/>
            <person name="Ohm R."/>
            <person name="Pangilinan J."/>
            <person name="Park H.-J."/>
            <person name="Ramirez L."/>
            <person name="Alfaro M."/>
            <person name="Sun H."/>
            <person name="Tritt A."/>
            <person name="Yoshinaga Y."/>
            <person name="Zwiers L.-H."/>
            <person name="Turgeon B."/>
            <person name="Goodwin S."/>
            <person name="Spatafora J."/>
            <person name="Crous P."/>
            <person name="Grigoriev I."/>
        </authorList>
    </citation>
    <scope>NUCLEOTIDE SEQUENCE</scope>
    <source>
        <strain evidence="2">ATCC 16933</strain>
    </source>
</reference>
<dbReference type="Proteomes" id="UP000799766">
    <property type="component" value="Unassembled WGS sequence"/>
</dbReference>
<accession>A0A6A6P487</accession>
<protein>
    <submittedName>
        <fullName evidence="2">Uncharacterized protein</fullName>
    </submittedName>
</protein>
<feature type="compositionally biased region" description="Basic and acidic residues" evidence="1">
    <location>
        <begin position="58"/>
        <end position="81"/>
    </location>
</feature>
<sequence length="95" mass="9808">MVADHGQSPGPTASPLGKLYPPTPTVRGGPTASAAGPRGTCSGARRNLFSGRQQRARAGGEKGRNRRPGEAEKREAIERRCGAAMPKTRGARGSG</sequence>
<organism evidence="2 3">
    <name type="scientific">Lineolata rhizophorae</name>
    <dbReference type="NCBI Taxonomy" id="578093"/>
    <lineage>
        <taxon>Eukaryota</taxon>
        <taxon>Fungi</taxon>
        <taxon>Dikarya</taxon>
        <taxon>Ascomycota</taxon>
        <taxon>Pezizomycotina</taxon>
        <taxon>Dothideomycetes</taxon>
        <taxon>Dothideomycetes incertae sedis</taxon>
        <taxon>Lineolatales</taxon>
        <taxon>Lineolataceae</taxon>
        <taxon>Lineolata</taxon>
    </lineage>
</organism>
<name>A0A6A6P487_9PEZI</name>
<keyword evidence="3" id="KW-1185">Reference proteome</keyword>
<evidence type="ECO:0000313" key="3">
    <source>
        <dbReference type="Proteomes" id="UP000799766"/>
    </source>
</evidence>
<evidence type="ECO:0000313" key="2">
    <source>
        <dbReference type="EMBL" id="KAF2458607.1"/>
    </source>
</evidence>
<dbReference type="AlphaFoldDB" id="A0A6A6P487"/>
<feature type="region of interest" description="Disordered" evidence="1">
    <location>
        <begin position="1"/>
        <end position="95"/>
    </location>
</feature>
<proteinExistence type="predicted"/>
<evidence type="ECO:0000256" key="1">
    <source>
        <dbReference type="SAM" id="MobiDB-lite"/>
    </source>
</evidence>
<dbReference type="EMBL" id="MU001677">
    <property type="protein sequence ID" value="KAF2458607.1"/>
    <property type="molecule type" value="Genomic_DNA"/>
</dbReference>